<evidence type="ECO:0000313" key="2">
    <source>
        <dbReference type="EMBL" id="SDW08817.1"/>
    </source>
</evidence>
<dbReference type="AlphaFoldDB" id="A0A1H2QNN3"/>
<reference evidence="2 3" key="1">
    <citation type="submission" date="2016-10" db="EMBL/GenBank/DDBJ databases">
        <authorList>
            <person name="de Groot N.N."/>
        </authorList>
    </citation>
    <scope>NUCLEOTIDE SEQUENCE [LARGE SCALE GENOMIC DNA]</scope>
    <source>
        <strain evidence="2 3">DSM 23126</strain>
    </source>
</reference>
<evidence type="ECO:0000256" key="1">
    <source>
        <dbReference type="SAM" id="Phobius"/>
    </source>
</evidence>
<gene>
    <name evidence="2" type="ORF">SAMN05421781_0402</name>
</gene>
<dbReference type="STRING" id="1122204.SAMN05421781_0402"/>
<organism evidence="2 3">
    <name type="scientific">Marinococcus luteus</name>
    <dbReference type="NCBI Taxonomy" id="1122204"/>
    <lineage>
        <taxon>Bacteria</taxon>
        <taxon>Bacillati</taxon>
        <taxon>Bacillota</taxon>
        <taxon>Bacilli</taxon>
        <taxon>Bacillales</taxon>
        <taxon>Bacillaceae</taxon>
        <taxon>Marinococcus</taxon>
    </lineage>
</organism>
<feature type="transmembrane region" description="Helical" evidence="1">
    <location>
        <begin position="7"/>
        <end position="27"/>
    </location>
</feature>
<dbReference type="EMBL" id="FNNC01000001">
    <property type="protein sequence ID" value="SDW08817.1"/>
    <property type="molecule type" value="Genomic_DNA"/>
</dbReference>
<protein>
    <submittedName>
        <fullName evidence="2">Uncharacterized protein</fullName>
    </submittedName>
</protein>
<dbReference type="RefSeq" id="WP_091610537.1">
    <property type="nucleotide sequence ID" value="NZ_FNNC01000001.1"/>
</dbReference>
<keyword evidence="3" id="KW-1185">Reference proteome</keyword>
<dbReference type="Proteomes" id="UP000199488">
    <property type="component" value="Unassembled WGS sequence"/>
</dbReference>
<feature type="transmembrane region" description="Helical" evidence="1">
    <location>
        <begin position="39"/>
        <end position="63"/>
    </location>
</feature>
<keyword evidence="1" id="KW-0812">Transmembrane</keyword>
<evidence type="ECO:0000313" key="3">
    <source>
        <dbReference type="Proteomes" id="UP000199488"/>
    </source>
</evidence>
<name>A0A1H2QNN3_9BACI</name>
<keyword evidence="1" id="KW-1133">Transmembrane helix</keyword>
<proteinExistence type="predicted"/>
<dbReference type="OrthoDB" id="2971018at2"/>
<keyword evidence="1" id="KW-0472">Membrane</keyword>
<sequence>MNHEERMCWILAGFLGVGIGICWPWLWQVTQKFPGWWTAAGMTAGGGEIVVPVCSFILAALALGRRPLAAYWAAGVAVLGTIYLSVLWVLPGALSWTGYVLYQKRHKLKSKKRWEEETYDQ</sequence>
<accession>A0A1H2QNN3</accession>
<feature type="transmembrane region" description="Helical" evidence="1">
    <location>
        <begin position="70"/>
        <end position="90"/>
    </location>
</feature>